<dbReference type="InterPro" id="IPR000182">
    <property type="entry name" value="GNAT_dom"/>
</dbReference>
<sequence>MHSVDQILRASAAWVWLPRGSESEDEHLQLVRYPSRFGGGVRASMVDSPDDPAAVVDHAIQRTRAWGETRLTFWVGAADSPDVEEELRHRGAVHDDTVTVFVRPIDAEPVAFPSNVTTEIVRTPEQVREVDAINVPVWEQQPLDAAGLAEELAEVTSSLESGVGARVLARIDGRPASTGGCTIVDGFLRLWGAATPAELRGRGAYRAVLARRLRFGAENGAATALVKGRVATSAPILARSGFTRYGEDRSYTLDLS</sequence>
<gene>
    <name evidence="2" type="ORF">J2Y69_001254</name>
</gene>
<keyword evidence="3" id="KW-1185">Reference proteome</keyword>
<feature type="domain" description="N-acetyltransferase" evidence="1">
    <location>
        <begin position="125"/>
        <end position="256"/>
    </location>
</feature>
<accession>A0ABU1SAR6</accession>
<dbReference type="InterPro" id="IPR016181">
    <property type="entry name" value="Acyl_CoA_acyltransferase"/>
</dbReference>
<evidence type="ECO:0000313" key="3">
    <source>
        <dbReference type="Proteomes" id="UP001259347"/>
    </source>
</evidence>
<dbReference type="Proteomes" id="UP001259347">
    <property type="component" value="Unassembled WGS sequence"/>
</dbReference>
<protein>
    <recommendedName>
        <fullName evidence="1">N-acetyltransferase domain-containing protein</fullName>
    </recommendedName>
</protein>
<evidence type="ECO:0000259" key="1">
    <source>
        <dbReference type="PROSITE" id="PS51186"/>
    </source>
</evidence>
<comment type="caution">
    <text evidence="2">The sequence shown here is derived from an EMBL/GenBank/DDBJ whole genome shotgun (WGS) entry which is preliminary data.</text>
</comment>
<dbReference type="RefSeq" id="WP_310018678.1">
    <property type="nucleotide sequence ID" value="NZ_JAVDUM010000004.1"/>
</dbReference>
<proteinExistence type="predicted"/>
<reference evidence="2 3" key="1">
    <citation type="submission" date="2023-07" db="EMBL/GenBank/DDBJ databases">
        <title>Sorghum-associated microbial communities from plants grown in Nebraska, USA.</title>
        <authorList>
            <person name="Schachtman D."/>
        </authorList>
    </citation>
    <scope>NUCLEOTIDE SEQUENCE [LARGE SCALE GENOMIC DNA]</scope>
    <source>
        <strain evidence="2 3">2980</strain>
    </source>
</reference>
<organism evidence="2 3">
    <name type="scientific">Microbacterium resistens</name>
    <dbReference type="NCBI Taxonomy" id="156977"/>
    <lineage>
        <taxon>Bacteria</taxon>
        <taxon>Bacillati</taxon>
        <taxon>Actinomycetota</taxon>
        <taxon>Actinomycetes</taxon>
        <taxon>Micrococcales</taxon>
        <taxon>Microbacteriaceae</taxon>
        <taxon>Microbacterium</taxon>
    </lineage>
</organism>
<dbReference type="SUPFAM" id="SSF55729">
    <property type="entry name" value="Acyl-CoA N-acyltransferases (Nat)"/>
    <property type="match status" value="1"/>
</dbReference>
<dbReference type="Gene3D" id="3.40.630.30">
    <property type="match status" value="1"/>
</dbReference>
<name>A0ABU1SAR6_9MICO</name>
<dbReference type="PROSITE" id="PS51186">
    <property type="entry name" value="GNAT"/>
    <property type="match status" value="1"/>
</dbReference>
<dbReference type="EMBL" id="JAVDUM010000004">
    <property type="protein sequence ID" value="MDR6866661.1"/>
    <property type="molecule type" value="Genomic_DNA"/>
</dbReference>
<evidence type="ECO:0000313" key="2">
    <source>
        <dbReference type="EMBL" id="MDR6866661.1"/>
    </source>
</evidence>